<evidence type="ECO:0008006" key="5">
    <source>
        <dbReference type="Google" id="ProtNLM"/>
    </source>
</evidence>
<feature type="transmembrane region" description="Helical" evidence="2">
    <location>
        <begin position="69"/>
        <end position="89"/>
    </location>
</feature>
<organism evidence="3 4">
    <name type="scientific">Candidatus Liptonbacteria bacterium RIFCSPLOWO2_12_FULL_60_15</name>
    <dbReference type="NCBI Taxonomy" id="1798653"/>
    <lineage>
        <taxon>Bacteria</taxon>
        <taxon>Candidatus Liptoniibacteriota</taxon>
    </lineage>
</organism>
<evidence type="ECO:0000256" key="2">
    <source>
        <dbReference type="SAM" id="Phobius"/>
    </source>
</evidence>
<dbReference type="AlphaFoldDB" id="A0A1G2CKJ9"/>
<gene>
    <name evidence="3" type="ORF">A3G64_00965</name>
</gene>
<feature type="compositionally biased region" description="Low complexity" evidence="1">
    <location>
        <begin position="33"/>
        <end position="44"/>
    </location>
</feature>
<dbReference type="STRING" id="1798653.A3G64_00965"/>
<protein>
    <recommendedName>
        <fullName evidence="5">DUF4012 domain-containing protein</fullName>
    </recommendedName>
</protein>
<name>A0A1G2CKJ9_9BACT</name>
<keyword evidence="2" id="KW-0812">Transmembrane</keyword>
<dbReference type="Proteomes" id="UP000179281">
    <property type="component" value="Unassembled WGS sequence"/>
</dbReference>
<reference evidence="3 4" key="1">
    <citation type="journal article" date="2016" name="Nat. Commun.">
        <title>Thousands of microbial genomes shed light on interconnected biogeochemical processes in an aquifer system.</title>
        <authorList>
            <person name="Anantharaman K."/>
            <person name="Brown C.T."/>
            <person name="Hug L.A."/>
            <person name="Sharon I."/>
            <person name="Castelle C.J."/>
            <person name="Probst A.J."/>
            <person name="Thomas B.C."/>
            <person name="Singh A."/>
            <person name="Wilkins M.J."/>
            <person name="Karaoz U."/>
            <person name="Brodie E.L."/>
            <person name="Williams K.H."/>
            <person name="Hubbard S.S."/>
            <person name="Banfield J.F."/>
        </authorList>
    </citation>
    <scope>NUCLEOTIDE SEQUENCE [LARGE SCALE GENOMIC DNA]</scope>
</reference>
<evidence type="ECO:0000256" key="1">
    <source>
        <dbReference type="SAM" id="MobiDB-lite"/>
    </source>
</evidence>
<evidence type="ECO:0000313" key="4">
    <source>
        <dbReference type="Proteomes" id="UP000179281"/>
    </source>
</evidence>
<sequence>MPRIPKKNISGVLSDIKPPAGGRRLPAGRHGISTPPKRTPSPRSAFGRGVRIESAPPPRTRTRFRTGRIALLALLALLLGIGVYGGLLYSEKGGALASMGAAVEAFKDSVRFFTELNPGEAKRSLESADKELKDIRDRGEQYGIWSVAEVGGKIWPTLERFPRAFRLVEALTRSAIEIAGSAEELKANGVAYFTSGEGGKLLGELESVRANAEKIRKLGEELTALSSDLESFVALPIPDNYLEWNTEFLRTEEFMDGVLALLGAPGERHVALFFQNPSEMRPGGGFIGSYADVTVERGAMKGLDVRDIYDPDGQLDEKVIPPKPLQAITTSWGARDANWFFDFPTSAQKVIGFLEASKMYKERGVVFEGAIAVNTDVIESVLELVGPVELPEYKLTLDAGNFLEEVQKEVEAGESKRVGEPKRILRDATPIILDRLGALDDAGKRALALRIAAHLEHGDITFYFRDLSLQNFFLAHGLAGAAADLPQPFFGDYLAVVNGNVAGGKTDIYMRQEVAVRSAIDVQGMVKTDVTVKRTHTGANARYSWYRATNQNYLRLLVAPDVKLVSLTGDTPKTVRAPINYEKNGYRADPDVVRLEANERESGKKAIGAWFTVKAGTTGTLRARYENPVPMPLADGGEFAVILEQQSGVRERIRYELEAPPGYIWREANDTRYVYESEDPPKRVMTTLTLKKI</sequence>
<keyword evidence="2" id="KW-0472">Membrane</keyword>
<dbReference type="InterPro" id="IPR025101">
    <property type="entry name" value="DUF4012"/>
</dbReference>
<evidence type="ECO:0000313" key="3">
    <source>
        <dbReference type="EMBL" id="OGZ01879.1"/>
    </source>
</evidence>
<feature type="region of interest" description="Disordered" evidence="1">
    <location>
        <begin position="1"/>
        <end position="59"/>
    </location>
</feature>
<proteinExistence type="predicted"/>
<accession>A0A1G2CKJ9</accession>
<dbReference type="Pfam" id="PF13196">
    <property type="entry name" value="DUF4012"/>
    <property type="match status" value="1"/>
</dbReference>
<keyword evidence="2" id="KW-1133">Transmembrane helix</keyword>
<dbReference type="EMBL" id="MHLD01000036">
    <property type="protein sequence ID" value="OGZ01879.1"/>
    <property type="molecule type" value="Genomic_DNA"/>
</dbReference>
<comment type="caution">
    <text evidence="3">The sequence shown here is derived from an EMBL/GenBank/DDBJ whole genome shotgun (WGS) entry which is preliminary data.</text>
</comment>